<evidence type="ECO:0008006" key="3">
    <source>
        <dbReference type="Google" id="ProtNLM"/>
    </source>
</evidence>
<accession>A0A2S2FAG4</accession>
<dbReference type="Gene3D" id="3.30.500.20">
    <property type="entry name" value="BH3703-like domains"/>
    <property type="match status" value="1"/>
</dbReference>
<dbReference type="KEGG" id="adv:DJ533_04785"/>
<evidence type="ECO:0000313" key="2">
    <source>
        <dbReference type="Proteomes" id="UP000245977"/>
    </source>
</evidence>
<proteinExistence type="predicted"/>
<dbReference type="InterPro" id="IPR036170">
    <property type="entry name" value="YezG-like_sf"/>
</dbReference>
<dbReference type="OrthoDB" id="5872409at2"/>
<evidence type="ECO:0000313" key="1">
    <source>
        <dbReference type="EMBL" id="AWL27949.1"/>
    </source>
</evidence>
<sequence>MQEQEIYQKIGELLWSIMPEEATDIYFLGCVYPDYSAGGAEWLTPNNKISSFVMGKRPYDIEDQIMNLIEGLRSLTNFKEKWSHFKFSLNNNTIFNAEFDYIPREDSWVNLYMRRVSDLKLEELDEYNIPFEEWEMRIKLREQNKA</sequence>
<gene>
    <name evidence="1" type="ORF">DJ533_04785</name>
</gene>
<keyword evidence="2" id="KW-1185">Reference proteome</keyword>
<dbReference type="Proteomes" id="UP000245977">
    <property type="component" value="Chromosome"/>
</dbReference>
<protein>
    <recommendedName>
        <fullName evidence="3">DUF600 family protein</fullName>
    </recommendedName>
</protein>
<dbReference type="RefSeq" id="WP_065994066.1">
    <property type="nucleotide sequence ID" value="NZ_CP029397.2"/>
</dbReference>
<dbReference type="EMBL" id="CP029397">
    <property type="protein sequence ID" value="AWL27949.1"/>
    <property type="molecule type" value="Genomic_DNA"/>
</dbReference>
<name>A0A2S2FAG4_9GAMM</name>
<dbReference type="InterPro" id="IPR006728">
    <property type="entry name" value="YezG-like"/>
</dbReference>
<dbReference type="AlphaFoldDB" id="A0A2S2FAG4"/>
<reference evidence="1" key="1">
    <citation type="submission" date="2019-08" db="EMBL/GenBank/DDBJ databases">
        <title>The complete genome of Acinetobacter defluvii strain WCHAD010030.</title>
        <authorList>
            <person name="Hu Y."/>
            <person name="Qin J."/>
            <person name="Feng Y."/>
            <person name="Zong Z."/>
        </authorList>
    </citation>
    <scope>NUCLEOTIDE SEQUENCE</scope>
    <source>
        <strain evidence="1">WCHA30</strain>
    </source>
</reference>
<organism evidence="1 2">
    <name type="scientific">Acinetobacter defluvii</name>
    <dbReference type="NCBI Taxonomy" id="1871111"/>
    <lineage>
        <taxon>Bacteria</taxon>
        <taxon>Pseudomonadati</taxon>
        <taxon>Pseudomonadota</taxon>
        <taxon>Gammaproteobacteria</taxon>
        <taxon>Moraxellales</taxon>
        <taxon>Moraxellaceae</taxon>
        <taxon>Acinetobacter</taxon>
    </lineage>
</organism>
<dbReference type="SUPFAM" id="SSF160424">
    <property type="entry name" value="BH3703-like"/>
    <property type="match status" value="1"/>
</dbReference>
<dbReference type="Pfam" id="PF04634">
    <property type="entry name" value="YezG-like"/>
    <property type="match status" value="1"/>
</dbReference>